<dbReference type="InterPro" id="IPR053222">
    <property type="entry name" value="Zygotic_Embryogenesis-Asso"/>
</dbReference>
<dbReference type="Pfam" id="PF07735">
    <property type="entry name" value="FBA_2"/>
    <property type="match status" value="1"/>
</dbReference>
<feature type="compositionally biased region" description="Acidic residues" evidence="1">
    <location>
        <begin position="300"/>
        <end position="376"/>
    </location>
</feature>
<comment type="caution">
    <text evidence="3">The sequence shown here is derived from an EMBL/GenBank/DDBJ whole genome shotgun (WGS) entry which is preliminary data.</text>
</comment>
<dbReference type="Proteomes" id="UP000230233">
    <property type="component" value="Chromosome III"/>
</dbReference>
<dbReference type="PANTHER" id="PTHR22899:SF0">
    <property type="entry name" value="F-BOX ASSOCIATED DOMAIN-CONTAINING PROTEIN-RELATED"/>
    <property type="match status" value="1"/>
</dbReference>
<sequence length="422" mass="48741">MTNQVSNQTQRRLANDLGLNVLRAMKYHAIIAYSLVSKKALSMVQSLRLPLQEVQISMMTKPMIELEFRNDLNLLEIIRIEFKMGRKSKKMASLNDLPVNVDVLKGLVGDDIAVTISNQGMSLGEWIQHICSISKKVKLYEGKFYAGDMKLDYQSLRNSFPKLRKIEIYCSQNKTDKINTLAAQTILRAFLPCVKEVQLFHVPLGKNLSYEHIGMANLKNLDFVHPINMNFDFLFTLNVQMCMIETDRIPLRDLNRFFKLWIKGSNPRLKGLSISCSTETVPDWSVLLKGLKTKELDEVVEELEEDEDEEEIEDEEVEDEEVEDEELDDEDEVDEEAEDENEEEQLEEELDEESEESESEFEDESGEELDEEEMEGGEGKKYFIMNCRGMSGQIEVKHFEGSASVTFIVSKINWEEKAFHWT</sequence>
<dbReference type="InterPro" id="IPR012885">
    <property type="entry name" value="F-box_Sdz-33"/>
</dbReference>
<evidence type="ECO:0000313" key="3">
    <source>
        <dbReference type="EMBL" id="PIC39665.1"/>
    </source>
</evidence>
<dbReference type="AlphaFoldDB" id="A0A2G5UJD5"/>
<organism evidence="3 4">
    <name type="scientific">Caenorhabditis nigoni</name>
    <dbReference type="NCBI Taxonomy" id="1611254"/>
    <lineage>
        <taxon>Eukaryota</taxon>
        <taxon>Metazoa</taxon>
        <taxon>Ecdysozoa</taxon>
        <taxon>Nematoda</taxon>
        <taxon>Chromadorea</taxon>
        <taxon>Rhabditida</taxon>
        <taxon>Rhabditina</taxon>
        <taxon>Rhabditomorpha</taxon>
        <taxon>Rhabditoidea</taxon>
        <taxon>Rhabditidae</taxon>
        <taxon>Peloderinae</taxon>
        <taxon>Caenorhabditis</taxon>
    </lineage>
</organism>
<dbReference type="STRING" id="1611254.A0A2G5UJD5"/>
<dbReference type="PANTHER" id="PTHR22899">
    <property type="entry name" value="CYCLIN-RELATED F-BOX FAMILY"/>
    <property type="match status" value="1"/>
</dbReference>
<evidence type="ECO:0000313" key="4">
    <source>
        <dbReference type="Proteomes" id="UP000230233"/>
    </source>
</evidence>
<proteinExistence type="predicted"/>
<evidence type="ECO:0000256" key="1">
    <source>
        <dbReference type="SAM" id="MobiDB-lite"/>
    </source>
</evidence>
<feature type="domain" description="Sdz-33 F-box" evidence="2">
    <location>
        <begin position="210"/>
        <end position="274"/>
    </location>
</feature>
<reference evidence="4" key="1">
    <citation type="submission" date="2017-10" db="EMBL/GenBank/DDBJ databases">
        <title>Rapid genome shrinkage in a self-fertile nematode reveals novel sperm competition proteins.</title>
        <authorList>
            <person name="Yin D."/>
            <person name="Schwarz E.M."/>
            <person name="Thomas C.G."/>
            <person name="Felde R.L."/>
            <person name="Korf I.F."/>
            <person name="Cutter A.D."/>
            <person name="Schartner C.M."/>
            <person name="Ralston E.J."/>
            <person name="Meyer B.J."/>
            <person name="Haag E.S."/>
        </authorList>
    </citation>
    <scope>NUCLEOTIDE SEQUENCE [LARGE SCALE GENOMIC DNA]</scope>
    <source>
        <strain evidence="4">JU1422</strain>
    </source>
</reference>
<gene>
    <name evidence="3" type="primary">Cnig_chr_III.g11281</name>
    <name evidence="3" type="ORF">B9Z55_011281</name>
</gene>
<name>A0A2G5UJD5_9PELO</name>
<keyword evidence="4" id="KW-1185">Reference proteome</keyword>
<dbReference type="EMBL" id="PDUG01000003">
    <property type="protein sequence ID" value="PIC39665.1"/>
    <property type="molecule type" value="Genomic_DNA"/>
</dbReference>
<evidence type="ECO:0000259" key="2">
    <source>
        <dbReference type="Pfam" id="PF07735"/>
    </source>
</evidence>
<accession>A0A2G5UJD5</accession>
<protein>
    <recommendedName>
        <fullName evidence="2">Sdz-33 F-box domain-containing protein</fullName>
    </recommendedName>
</protein>
<feature type="region of interest" description="Disordered" evidence="1">
    <location>
        <begin position="300"/>
        <end position="378"/>
    </location>
</feature>